<sequence>MMPDLGKYAADVLLAYAVSIILILGFVVFCWLQSRMAVKRLKDMEDRREHRG</sequence>
<keyword evidence="14" id="KW-1185">Reference proteome</keyword>
<dbReference type="EMBL" id="JABUFE010000005">
    <property type="protein sequence ID" value="NSX55195.1"/>
    <property type="molecule type" value="Genomic_DNA"/>
</dbReference>
<organism evidence="13 14">
    <name type="scientific">Parasulfitobacter algicola</name>
    <dbReference type="NCBI Taxonomy" id="2614809"/>
    <lineage>
        <taxon>Bacteria</taxon>
        <taxon>Pseudomonadati</taxon>
        <taxon>Pseudomonadota</taxon>
        <taxon>Alphaproteobacteria</taxon>
        <taxon>Rhodobacterales</taxon>
        <taxon>Roseobacteraceae</taxon>
        <taxon>Parasulfitobacter</taxon>
    </lineage>
</organism>
<evidence type="ECO:0000313" key="14">
    <source>
        <dbReference type="Proteomes" id="UP000777935"/>
    </source>
</evidence>
<dbReference type="Pfam" id="PF04995">
    <property type="entry name" value="CcmD"/>
    <property type="match status" value="1"/>
</dbReference>
<comment type="similarity">
    <text evidence="3 12">Belongs to the CcmD/CycX/HelD family.</text>
</comment>
<keyword evidence="5 12" id="KW-0813">Transport</keyword>
<evidence type="ECO:0000256" key="3">
    <source>
        <dbReference type="ARBA" id="ARBA00008741"/>
    </source>
</evidence>
<keyword evidence="11 12" id="KW-0472">Membrane</keyword>
<reference evidence="13 14" key="1">
    <citation type="submission" date="2020-06" db="EMBL/GenBank/DDBJ databases">
        <title>Sulfitobacter algicola sp. nov., isolated from green algae.</title>
        <authorList>
            <person name="Wang C."/>
        </authorList>
    </citation>
    <scope>NUCLEOTIDE SEQUENCE [LARGE SCALE GENOMIC DNA]</scope>
    <source>
        <strain evidence="13 14">1151</strain>
    </source>
</reference>
<dbReference type="InterPro" id="IPR007078">
    <property type="entry name" value="Haem_export_protD_CcmD"/>
</dbReference>
<evidence type="ECO:0000256" key="6">
    <source>
        <dbReference type="ARBA" id="ARBA00022475"/>
    </source>
</evidence>
<comment type="subcellular location">
    <subcellularLocation>
        <location evidence="2 12">Cell inner membrane</location>
        <topology evidence="2 12">Single-pass membrane protein</topology>
    </subcellularLocation>
</comment>
<evidence type="ECO:0000256" key="10">
    <source>
        <dbReference type="ARBA" id="ARBA00022989"/>
    </source>
</evidence>
<evidence type="ECO:0000256" key="9">
    <source>
        <dbReference type="ARBA" id="ARBA00022748"/>
    </source>
</evidence>
<evidence type="ECO:0000313" key="13">
    <source>
        <dbReference type="EMBL" id="NSX55195.1"/>
    </source>
</evidence>
<evidence type="ECO:0000256" key="12">
    <source>
        <dbReference type="RuleBase" id="RU363101"/>
    </source>
</evidence>
<name>A0ABX2IVX8_9RHOB</name>
<comment type="function">
    <text evidence="1 12">Required for the export of heme to the periplasm for the biogenesis of c-type cytochromes.</text>
</comment>
<keyword evidence="7 12" id="KW-0997">Cell inner membrane</keyword>
<keyword evidence="8 12" id="KW-0812">Transmembrane</keyword>
<dbReference type="NCBIfam" id="TIGR03141">
    <property type="entry name" value="cytochro_ccmD"/>
    <property type="match status" value="1"/>
</dbReference>
<dbReference type="Proteomes" id="UP000777935">
    <property type="component" value="Unassembled WGS sequence"/>
</dbReference>
<keyword evidence="6 12" id="KW-1003">Cell membrane</keyword>
<feature type="transmembrane region" description="Helical" evidence="12">
    <location>
        <begin position="12"/>
        <end position="32"/>
    </location>
</feature>
<accession>A0ABX2IVX8</accession>
<comment type="caution">
    <text evidence="13">The sequence shown here is derived from an EMBL/GenBank/DDBJ whole genome shotgun (WGS) entry which is preliminary data.</text>
</comment>
<protein>
    <recommendedName>
        <fullName evidence="4 12">Heme exporter protein D</fullName>
    </recommendedName>
</protein>
<evidence type="ECO:0000256" key="1">
    <source>
        <dbReference type="ARBA" id="ARBA00002442"/>
    </source>
</evidence>
<evidence type="ECO:0000256" key="4">
    <source>
        <dbReference type="ARBA" id="ARBA00016461"/>
    </source>
</evidence>
<evidence type="ECO:0000256" key="2">
    <source>
        <dbReference type="ARBA" id="ARBA00004377"/>
    </source>
</evidence>
<keyword evidence="10 12" id="KW-1133">Transmembrane helix</keyword>
<evidence type="ECO:0000256" key="7">
    <source>
        <dbReference type="ARBA" id="ARBA00022519"/>
    </source>
</evidence>
<gene>
    <name evidence="13" type="primary">ccmD</name>
    <name evidence="13" type="ORF">HRQ87_10310</name>
</gene>
<keyword evidence="9 12" id="KW-0201">Cytochrome c-type biogenesis</keyword>
<evidence type="ECO:0000256" key="5">
    <source>
        <dbReference type="ARBA" id="ARBA00022448"/>
    </source>
</evidence>
<evidence type="ECO:0000256" key="11">
    <source>
        <dbReference type="ARBA" id="ARBA00023136"/>
    </source>
</evidence>
<evidence type="ECO:0000256" key="8">
    <source>
        <dbReference type="ARBA" id="ARBA00022692"/>
    </source>
</evidence>
<proteinExistence type="inferred from homology"/>